<evidence type="ECO:0000313" key="1">
    <source>
        <dbReference type="EMBL" id="KAL3597351.1"/>
    </source>
</evidence>
<evidence type="ECO:0000313" key="2">
    <source>
        <dbReference type="Proteomes" id="UP000309997"/>
    </source>
</evidence>
<protein>
    <submittedName>
        <fullName evidence="1">Uncharacterized protein</fullName>
    </submittedName>
</protein>
<keyword evidence="2" id="KW-1185">Reference proteome</keyword>
<proteinExistence type="predicted"/>
<reference evidence="1 2" key="1">
    <citation type="journal article" date="2024" name="Plant Biotechnol. J.">
        <title>Genome and CRISPR/Cas9 system of a widespread forest tree (Populus alba) in the world.</title>
        <authorList>
            <person name="Liu Y.J."/>
            <person name="Jiang P.F."/>
            <person name="Han X.M."/>
            <person name="Li X.Y."/>
            <person name="Wang H.M."/>
            <person name="Wang Y.J."/>
            <person name="Wang X.X."/>
            <person name="Zeng Q.Y."/>
        </authorList>
    </citation>
    <scope>NUCLEOTIDE SEQUENCE [LARGE SCALE GENOMIC DNA]</scope>
    <source>
        <strain evidence="2">cv. PAL-ZL1</strain>
    </source>
</reference>
<sequence>MNNPPETESTTTNGVQIRQSRRLPDFLQSVNLKYVKLGYHYLITHLLTLCFVPLIAFVIFQASQLNPNDIHQLWLHLQYNLVSVIICSVFLVFGATVYIVTRPRSVYLVDYACYKPPAKLQVKYEQFMEHSKLTGDFDDSSLEFQRRILERSGLGEETYVPEAMHYIPPRPSMAAAREEAEQVMFGALDILFANTNIKPKDIGVLVVNCSLFNPTPSLSAMIVNKYKLRGNIRTFNLGGMGCSAGVIAVDLAKDMLQIHRNTYAVVIAFGSGFKCNSAVWEALRYVKPSTSNPWEDCIDKYPVQIVM</sequence>
<dbReference type="Proteomes" id="UP000309997">
    <property type="component" value="Unassembled WGS sequence"/>
</dbReference>
<accession>A0ACC4CIM3</accession>
<name>A0ACC4CIM3_POPAL</name>
<dbReference type="EMBL" id="RCHU02000004">
    <property type="protein sequence ID" value="KAL3597351.1"/>
    <property type="molecule type" value="Genomic_DNA"/>
</dbReference>
<organism evidence="1 2">
    <name type="scientific">Populus alba</name>
    <name type="common">White poplar</name>
    <dbReference type="NCBI Taxonomy" id="43335"/>
    <lineage>
        <taxon>Eukaryota</taxon>
        <taxon>Viridiplantae</taxon>
        <taxon>Streptophyta</taxon>
        <taxon>Embryophyta</taxon>
        <taxon>Tracheophyta</taxon>
        <taxon>Spermatophyta</taxon>
        <taxon>Magnoliopsida</taxon>
        <taxon>eudicotyledons</taxon>
        <taxon>Gunneridae</taxon>
        <taxon>Pentapetalae</taxon>
        <taxon>rosids</taxon>
        <taxon>fabids</taxon>
        <taxon>Malpighiales</taxon>
        <taxon>Salicaceae</taxon>
        <taxon>Saliceae</taxon>
        <taxon>Populus</taxon>
    </lineage>
</organism>
<gene>
    <name evidence="1" type="ORF">D5086_008988</name>
</gene>
<comment type="caution">
    <text evidence="1">The sequence shown here is derived from an EMBL/GenBank/DDBJ whole genome shotgun (WGS) entry which is preliminary data.</text>
</comment>